<feature type="compositionally biased region" description="Polar residues" evidence="2">
    <location>
        <begin position="183"/>
        <end position="192"/>
    </location>
</feature>
<feature type="compositionally biased region" description="Basic residues" evidence="2">
    <location>
        <begin position="232"/>
        <end position="245"/>
    </location>
</feature>
<feature type="compositionally biased region" description="Polar residues" evidence="2">
    <location>
        <begin position="363"/>
        <end position="373"/>
    </location>
</feature>
<dbReference type="Proteomes" id="UP000215914">
    <property type="component" value="Unassembled WGS sequence"/>
</dbReference>
<protein>
    <submittedName>
        <fullName evidence="3">Uncharacterized protein</fullName>
    </submittedName>
</protein>
<reference evidence="3" key="1">
    <citation type="journal article" date="2017" name="Nature">
        <title>The sunflower genome provides insights into oil metabolism, flowering and Asterid evolution.</title>
        <authorList>
            <person name="Badouin H."/>
            <person name="Gouzy J."/>
            <person name="Grassa C.J."/>
            <person name="Murat F."/>
            <person name="Staton S.E."/>
            <person name="Cottret L."/>
            <person name="Lelandais-Briere C."/>
            <person name="Owens G.L."/>
            <person name="Carrere S."/>
            <person name="Mayjonade B."/>
            <person name="Legrand L."/>
            <person name="Gill N."/>
            <person name="Kane N.C."/>
            <person name="Bowers J.E."/>
            <person name="Hubner S."/>
            <person name="Bellec A."/>
            <person name="Berard A."/>
            <person name="Berges H."/>
            <person name="Blanchet N."/>
            <person name="Boniface M.C."/>
            <person name="Brunel D."/>
            <person name="Catrice O."/>
            <person name="Chaidir N."/>
            <person name="Claudel C."/>
            <person name="Donnadieu C."/>
            <person name="Faraut T."/>
            <person name="Fievet G."/>
            <person name="Helmstetter N."/>
            <person name="King M."/>
            <person name="Knapp S.J."/>
            <person name="Lai Z."/>
            <person name="Le Paslier M.C."/>
            <person name="Lippi Y."/>
            <person name="Lorenzon L."/>
            <person name="Mandel J.R."/>
            <person name="Marage G."/>
            <person name="Marchand G."/>
            <person name="Marquand E."/>
            <person name="Bret-Mestries E."/>
            <person name="Morien E."/>
            <person name="Nambeesan S."/>
            <person name="Nguyen T."/>
            <person name="Pegot-Espagnet P."/>
            <person name="Pouilly N."/>
            <person name="Raftis F."/>
            <person name="Sallet E."/>
            <person name="Schiex T."/>
            <person name="Thomas J."/>
            <person name="Vandecasteele C."/>
            <person name="Vares D."/>
            <person name="Vear F."/>
            <person name="Vautrin S."/>
            <person name="Crespi M."/>
            <person name="Mangin B."/>
            <person name="Burke J.M."/>
            <person name="Salse J."/>
            <person name="Munos S."/>
            <person name="Vincourt P."/>
            <person name="Rieseberg L.H."/>
            <person name="Langlade N.B."/>
        </authorList>
    </citation>
    <scope>NUCLEOTIDE SEQUENCE</scope>
    <source>
        <tissue evidence="3">Leaves</tissue>
    </source>
</reference>
<feature type="compositionally biased region" description="Basic and acidic residues" evidence="2">
    <location>
        <begin position="194"/>
        <end position="208"/>
    </location>
</feature>
<feature type="compositionally biased region" description="Basic and acidic residues" evidence="2">
    <location>
        <begin position="565"/>
        <end position="578"/>
    </location>
</feature>
<feature type="compositionally biased region" description="Pro residues" evidence="2">
    <location>
        <begin position="348"/>
        <end position="357"/>
    </location>
</feature>
<evidence type="ECO:0000256" key="2">
    <source>
        <dbReference type="SAM" id="MobiDB-lite"/>
    </source>
</evidence>
<feature type="coiled-coil region" evidence="1">
    <location>
        <begin position="405"/>
        <end position="460"/>
    </location>
</feature>
<feature type="compositionally biased region" description="Basic and acidic residues" evidence="2">
    <location>
        <begin position="291"/>
        <end position="320"/>
    </location>
</feature>
<feature type="region of interest" description="Disordered" evidence="2">
    <location>
        <begin position="565"/>
        <end position="590"/>
    </location>
</feature>
<dbReference type="EMBL" id="MNCJ02000323">
    <property type="protein sequence ID" value="KAF5796330.1"/>
    <property type="molecule type" value="Genomic_DNA"/>
</dbReference>
<organism evidence="3 4">
    <name type="scientific">Helianthus annuus</name>
    <name type="common">Common sunflower</name>
    <dbReference type="NCBI Taxonomy" id="4232"/>
    <lineage>
        <taxon>Eukaryota</taxon>
        <taxon>Viridiplantae</taxon>
        <taxon>Streptophyta</taxon>
        <taxon>Embryophyta</taxon>
        <taxon>Tracheophyta</taxon>
        <taxon>Spermatophyta</taxon>
        <taxon>Magnoliopsida</taxon>
        <taxon>eudicotyledons</taxon>
        <taxon>Gunneridae</taxon>
        <taxon>Pentapetalae</taxon>
        <taxon>asterids</taxon>
        <taxon>campanulids</taxon>
        <taxon>Asterales</taxon>
        <taxon>Asteraceae</taxon>
        <taxon>Asteroideae</taxon>
        <taxon>Heliantheae alliance</taxon>
        <taxon>Heliantheae</taxon>
        <taxon>Helianthus</taxon>
    </lineage>
</organism>
<evidence type="ECO:0000313" key="4">
    <source>
        <dbReference type="Proteomes" id="UP000215914"/>
    </source>
</evidence>
<feature type="region of interest" description="Disordered" evidence="2">
    <location>
        <begin position="183"/>
        <end position="377"/>
    </location>
</feature>
<evidence type="ECO:0000313" key="3">
    <source>
        <dbReference type="EMBL" id="KAF5796330.1"/>
    </source>
</evidence>
<accession>A0A9K3IGT1</accession>
<feature type="compositionally biased region" description="Basic and acidic residues" evidence="2">
    <location>
        <begin position="246"/>
        <end position="261"/>
    </location>
</feature>
<reference evidence="3" key="2">
    <citation type="submission" date="2020-06" db="EMBL/GenBank/DDBJ databases">
        <title>Helianthus annuus Genome sequencing and assembly Release 2.</title>
        <authorList>
            <person name="Gouzy J."/>
            <person name="Langlade N."/>
            <person name="Munos S."/>
        </authorList>
    </citation>
    <scope>NUCLEOTIDE SEQUENCE</scope>
    <source>
        <tissue evidence="3">Leaves</tissue>
    </source>
</reference>
<sequence length="825" mass="94557">MNIITCLVLNRPYNVSKVIFDYLVENVGAGSTKYIMYPRFIQMMIDDQFKDIQKDGDDGLGLQNMTADTIRRLAKGPEPRVKRMICKINNPAYVAPENDAWRHHNSDSENENEKMNEMIKKKTRWWFVKDGREREHRRRPSVERQQRLVDETVLDPSSIPQEGIDLTKATFEQYIKLTEYLTQKDQSASVQGESVKDKEPEGVAHDDSSEADDESTETETKLDLTTLGRGKAQLKKKPSKKKKGSDKKDSTYTPSVDEKKKLGIKRKAVQSGVIPRNVRARKGGASVPKDQGGKSEKHVTTSKVHEAEKVQSVEVPKEPEAQSVPEVEVQKKAGDDEDVVFTGVRIATPPPPPPQDQPIPESGESSRPKNTTFPDLFGDLPHASGVYKDDLMLDDDFDMFNNAAVKALEKKVGELEKEKAKAEAERDLLKKQVEELTKVNEEIKTVMIKQEKKLKSMKDDVEDNAKLFEVMQQEIYDMNVKLVKMNDINKSRNQLISELHEASGNEFKAMKLEMEAMKADKVMKDRQFNMLYTVMESHLNIDVHAVFNNNEVKRAEERRVERERRLAEEATQRRKSVIEETQEAGGSSSQADLEMVDAKINPKGFVLVGESSTLSFDLNDIVRRVHVIQNKKKAKEVLLLKWKAEEVVEEEEDEEEKIDDELFDYIDNYPEGNNDDDDQGSSGLLIVNPSVQQKIEDFLNDEINEQEEDHQQESSSSGKQHVDQVFLTQPTVIYLHARYEGELEVPGSRAEMLDELGLDDGKFKFDIEDEIPSSPEREYEFKYAQEADKYNEVFITLVLMKRFLLWLKCLKIKMKTKSEERLLKR</sequence>
<keyword evidence="1" id="KW-0175">Coiled coil</keyword>
<proteinExistence type="predicted"/>
<keyword evidence="4" id="KW-1185">Reference proteome</keyword>
<name>A0A9K3IGT1_HELAN</name>
<dbReference type="Gramene" id="mRNA:HanXRQr2_Chr08g0350191">
    <property type="protein sequence ID" value="mRNA:HanXRQr2_Chr08g0350191"/>
    <property type="gene ID" value="HanXRQr2_Chr08g0350191"/>
</dbReference>
<gene>
    <name evidence="3" type="ORF">HanXRQr2_Chr08g0350191</name>
</gene>
<comment type="caution">
    <text evidence="3">The sequence shown here is derived from an EMBL/GenBank/DDBJ whole genome shotgun (WGS) entry which is preliminary data.</text>
</comment>
<dbReference type="AlphaFoldDB" id="A0A9K3IGT1"/>
<evidence type="ECO:0000256" key="1">
    <source>
        <dbReference type="SAM" id="Coils"/>
    </source>
</evidence>